<feature type="transmembrane region" description="Helical" evidence="1">
    <location>
        <begin position="78"/>
        <end position="98"/>
    </location>
</feature>
<dbReference type="Gramene" id="ERM95772">
    <property type="protein sequence ID" value="ERM95772"/>
    <property type="gene ID" value="AMTR_s00023p00252050"/>
</dbReference>
<reference evidence="3" key="1">
    <citation type="journal article" date="2013" name="Science">
        <title>The Amborella genome and the evolution of flowering plants.</title>
        <authorList>
            <consortium name="Amborella Genome Project"/>
        </authorList>
    </citation>
    <scope>NUCLEOTIDE SEQUENCE [LARGE SCALE GENOMIC DNA]</scope>
</reference>
<protein>
    <submittedName>
        <fullName evidence="2">Uncharacterized protein</fullName>
    </submittedName>
</protein>
<gene>
    <name evidence="2" type="ORF">AMTR_s00023p00252050</name>
</gene>
<feature type="transmembrane region" description="Helical" evidence="1">
    <location>
        <begin position="39"/>
        <end position="58"/>
    </location>
</feature>
<dbReference type="Proteomes" id="UP000017836">
    <property type="component" value="Unassembled WGS sequence"/>
</dbReference>
<evidence type="ECO:0000313" key="2">
    <source>
        <dbReference type="EMBL" id="ERM95772.1"/>
    </source>
</evidence>
<name>W1NJ25_AMBTC</name>
<keyword evidence="3" id="KW-1185">Reference proteome</keyword>
<accession>W1NJ25</accession>
<dbReference type="HOGENOM" id="CLU_2076258_0_0_1"/>
<sequence>MVGFTICFDRLGGGLPLLEQVGLYYQDFPMVRKSIATAALTKVIGLEIYLSTAVVDLLQHSTNWLPNNINAGLLDNVYWTLNIVTLLNFGYFLVCASLNRNQSKHGIDESVTTEVSNR</sequence>
<proteinExistence type="predicted"/>
<evidence type="ECO:0000313" key="3">
    <source>
        <dbReference type="Proteomes" id="UP000017836"/>
    </source>
</evidence>
<keyword evidence="1" id="KW-1133">Transmembrane helix</keyword>
<dbReference type="EMBL" id="KI397474">
    <property type="protein sequence ID" value="ERM95772.1"/>
    <property type="molecule type" value="Genomic_DNA"/>
</dbReference>
<organism evidence="2 3">
    <name type="scientific">Amborella trichopoda</name>
    <dbReference type="NCBI Taxonomy" id="13333"/>
    <lineage>
        <taxon>Eukaryota</taxon>
        <taxon>Viridiplantae</taxon>
        <taxon>Streptophyta</taxon>
        <taxon>Embryophyta</taxon>
        <taxon>Tracheophyta</taxon>
        <taxon>Spermatophyta</taxon>
        <taxon>Magnoliopsida</taxon>
        <taxon>Amborellales</taxon>
        <taxon>Amborellaceae</taxon>
        <taxon>Amborella</taxon>
    </lineage>
</organism>
<dbReference type="PANTHER" id="PTHR11654">
    <property type="entry name" value="OLIGOPEPTIDE TRANSPORTER-RELATED"/>
    <property type="match status" value="1"/>
</dbReference>
<dbReference type="OMA" id="ACARYYK"/>
<dbReference type="AlphaFoldDB" id="W1NJ25"/>
<dbReference type="InterPro" id="IPR036259">
    <property type="entry name" value="MFS_trans_sf"/>
</dbReference>
<dbReference type="eggNOG" id="KOG1237">
    <property type="taxonomic scope" value="Eukaryota"/>
</dbReference>
<evidence type="ECO:0000256" key="1">
    <source>
        <dbReference type="SAM" id="Phobius"/>
    </source>
</evidence>
<keyword evidence="1" id="KW-0472">Membrane</keyword>
<dbReference type="Gene3D" id="1.20.1250.20">
    <property type="entry name" value="MFS general substrate transporter like domains"/>
    <property type="match status" value="1"/>
</dbReference>
<keyword evidence="1" id="KW-0812">Transmembrane</keyword>